<comment type="caution">
    <text evidence="2">The sequence shown here is derived from an EMBL/GenBank/DDBJ whole genome shotgun (WGS) entry which is preliminary data.</text>
</comment>
<feature type="domain" description="Reverse transcriptase zinc-binding" evidence="1">
    <location>
        <begin position="35"/>
        <end position="96"/>
    </location>
</feature>
<protein>
    <recommendedName>
        <fullName evidence="1">Reverse transcriptase zinc-binding domain-containing protein</fullName>
    </recommendedName>
</protein>
<dbReference type="OrthoDB" id="1002594at2759"/>
<sequence>MRQLNATLVMKIGWWLVIDPEATWARETALCEGTWIWAWRAKVTQWAKVFIWLALYDKIMTNTIRARQGLTTDSSCPICGDGHETVSHVPRGCASAKLALLNTDKASKGNSGVAAGGGVIRGDRGEWIQGSSENFGICTSVKMELKRPYMKQMLEGALDPHFQF</sequence>
<organism evidence="2 3">
    <name type="scientific">Carnegiea gigantea</name>
    <dbReference type="NCBI Taxonomy" id="171969"/>
    <lineage>
        <taxon>Eukaryota</taxon>
        <taxon>Viridiplantae</taxon>
        <taxon>Streptophyta</taxon>
        <taxon>Embryophyta</taxon>
        <taxon>Tracheophyta</taxon>
        <taxon>Spermatophyta</taxon>
        <taxon>Magnoliopsida</taxon>
        <taxon>eudicotyledons</taxon>
        <taxon>Gunneridae</taxon>
        <taxon>Pentapetalae</taxon>
        <taxon>Caryophyllales</taxon>
        <taxon>Cactineae</taxon>
        <taxon>Cactaceae</taxon>
        <taxon>Cactoideae</taxon>
        <taxon>Echinocereeae</taxon>
        <taxon>Carnegiea</taxon>
    </lineage>
</organism>
<dbReference type="InterPro" id="IPR026960">
    <property type="entry name" value="RVT-Znf"/>
</dbReference>
<proteinExistence type="predicted"/>
<dbReference type="AlphaFoldDB" id="A0A9Q1Q6K2"/>
<reference evidence="2" key="1">
    <citation type="submission" date="2022-04" db="EMBL/GenBank/DDBJ databases">
        <title>Carnegiea gigantea Genome sequencing and assembly v2.</title>
        <authorList>
            <person name="Copetti D."/>
            <person name="Sanderson M.J."/>
            <person name="Burquez A."/>
            <person name="Wojciechowski M.F."/>
        </authorList>
    </citation>
    <scope>NUCLEOTIDE SEQUENCE</scope>
    <source>
        <strain evidence="2">SGP5-SGP5p</strain>
        <tissue evidence="2">Aerial part</tissue>
    </source>
</reference>
<dbReference type="Proteomes" id="UP001153076">
    <property type="component" value="Unassembled WGS sequence"/>
</dbReference>
<dbReference type="Pfam" id="PF13966">
    <property type="entry name" value="zf-RVT"/>
    <property type="match status" value="1"/>
</dbReference>
<evidence type="ECO:0000313" key="3">
    <source>
        <dbReference type="Proteomes" id="UP001153076"/>
    </source>
</evidence>
<gene>
    <name evidence="2" type="ORF">Cgig2_026759</name>
</gene>
<keyword evidence="3" id="KW-1185">Reference proteome</keyword>
<evidence type="ECO:0000313" key="2">
    <source>
        <dbReference type="EMBL" id="KAJ8430141.1"/>
    </source>
</evidence>
<evidence type="ECO:0000259" key="1">
    <source>
        <dbReference type="Pfam" id="PF13966"/>
    </source>
</evidence>
<accession>A0A9Q1Q6K2</accession>
<name>A0A9Q1Q6K2_9CARY</name>
<dbReference type="EMBL" id="JAKOGI010000819">
    <property type="protein sequence ID" value="KAJ8430141.1"/>
    <property type="molecule type" value="Genomic_DNA"/>
</dbReference>